<evidence type="ECO:0000256" key="3">
    <source>
        <dbReference type="ARBA" id="ARBA00022801"/>
    </source>
</evidence>
<evidence type="ECO:0000259" key="6">
    <source>
        <dbReference type="Pfam" id="PF00082"/>
    </source>
</evidence>
<accession>A0ABV1BV68</accession>
<dbReference type="Gene3D" id="3.40.50.200">
    <property type="entry name" value="Peptidase S8/S53 domain"/>
    <property type="match status" value="1"/>
</dbReference>
<dbReference type="EMBL" id="JBBMER010000003">
    <property type="protein sequence ID" value="MEQ2379404.1"/>
    <property type="molecule type" value="Genomic_DNA"/>
</dbReference>
<dbReference type="PIRSF" id="PIRSF037894">
    <property type="entry name" value="Subtilisin_rel_CspABC"/>
    <property type="match status" value="1"/>
</dbReference>
<dbReference type="InterPro" id="IPR034045">
    <property type="entry name" value="Pep_S8_CspA-like"/>
</dbReference>
<feature type="domain" description="Peptidase S8/S53" evidence="6">
    <location>
        <begin position="96"/>
        <end position="257"/>
    </location>
</feature>
<comment type="caution">
    <text evidence="7">The sequence shown here is derived from an EMBL/GenBank/DDBJ whole genome shotgun (WGS) entry which is preliminary data.</text>
</comment>
<dbReference type="GO" id="GO:0016787">
    <property type="term" value="F:hydrolase activity"/>
    <property type="evidence" value="ECO:0007669"/>
    <property type="project" value="UniProtKB-KW"/>
</dbReference>
<organism evidence="7 8">
    <name type="scientific">[Lactobacillus] rogosae</name>
    <dbReference type="NCBI Taxonomy" id="706562"/>
    <lineage>
        <taxon>Bacteria</taxon>
        <taxon>Bacillati</taxon>
        <taxon>Bacillota</taxon>
        <taxon>Clostridia</taxon>
        <taxon>Lachnospirales</taxon>
        <taxon>Lachnospiraceae</taxon>
        <taxon>Lachnospira</taxon>
    </lineage>
</organism>
<keyword evidence="3 5" id="KW-0378">Hydrolase</keyword>
<name>A0ABV1BV68_9FIRM</name>
<dbReference type="PANTHER" id="PTHR43806">
    <property type="entry name" value="PEPTIDASE S8"/>
    <property type="match status" value="1"/>
</dbReference>
<keyword evidence="4 5" id="KW-0720">Serine protease</keyword>
<evidence type="ECO:0000256" key="4">
    <source>
        <dbReference type="ARBA" id="ARBA00022825"/>
    </source>
</evidence>
<keyword evidence="2 5" id="KW-0645">Protease</keyword>
<protein>
    <submittedName>
        <fullName evidence="7">S8 family peptidase</fullName>
        <ecNumber evidence="7">3.4.-.-</ecNumber>
    </submittedName>
</protein>
<feature type="active site" description="Charge relay system" evidence="5">
    <location>
        <position position="176"/>
    </location>
</feature>
<dbReference type="InterPro" id="IPR036852">
    <property type="entry name" value="Peptidase_S8/S53_dom_sf"/>
</dbReference>
<dbReference type="PANTHER" id="PTHR43806:SF11">
    <property type="entry name" value="CEREVISIN-RELATED"/>
    <property type="match status" value="1"/>
</dbReference>
<dbReference type="SUPFAM" id="SSF52743">
    <property type="entry name" value="Subtilisin-like"/>
    <property type="match status" value="1"/>
</dbReference>
<gene>
    <name evidence="7" type="ORF">WMO14_05860</name>
</gene>
<proteinExistence type="inferred from homology"/>
<dbReference type="PROSITE" id="PS51892">
    <property type="entry name" value="SUBTILASE"/>
    <property type="match status" value="1"/>
</dbReference>
<evidence type="ECO:0000256" key="5">
    <source>
        <dbReference type="PROSITE-ProRule" id="PRU01240"/>
    </source>
</evidence>
<evidence type="ECO:0000256" key="2">
    <source>
        <dbReference type="ARBA" id="ARBA00022670"/>
    </source>
</evidence>
<dbReference type="PRINTS" id="PR00723">
    <property type="entry name" value="SUBTILISIN"/>
</dbReference>
<dbReference type="InterPro" id="IPR017310">
    <property type="entry name" value="Pept_S8A_subtilisin_clostridia"/>
</dbReference>
<evidence type="ECO:0000313" key="8">
    <source>
        <dbReference type="Proteomes" id="UP001442364"/>
    </source>
</evidence>
<feature type="domain" description="Peptidase S8/S53" evidence="6">
    <location>
        <begin position="431"/>
        <end position="552"/>
    </location>
</feature>
<keyword evidence="8" id="KW-1185">Reference proteome</keyword>
<dbReference type="InterPro" id="IPR050131">
    <property type="entry name" value="Peptidase_S8_subtilisin-like"/>
</dbReference>
<sequence>MPLCSEMITDEDIYDYIVVNLPGINKMLQSNPDVCIQKVDDQWLVAHSRLPDDRDFNISDLGYYTIPKLYGLMDTSSIDAVNATNITSQPFLNSKGQGVIVGIIDTGIDYLSENFCDTAGNTRIMAIWDQTLEYRQNLYVNYGRIYEQAEINTALEAYRNGLNPYDYVGTTDITGHGTFMAGVIASRKIDDYIGVAPEASIVCVKLKNAKKYLRDYFYIRDDAVCFEETDIMLAARFLKDYAGLKKMPLVIYMGLGSGLGSRTGGSPLSNVLDSLTMHVNTCVVVPAGNEAVKRTHFSGYASVVPEYKEMEINVERRGKGFVLEIWAKSLDVLSVSIISPTGEIIPRIPARIGSSTQYSFLLENSRIYVDYQITETVAGQEVIFMRFERPAEGLWKIDVYSLTNLPGYFNAWITLKELMDCDAYFLNSDADVTLVEPASGLRLITVGAYNHNTNGSDVNSSRGYTADNRVKPDIAAPGVNVYGVGGVRGYTVRSGTSIAAAHVAGAAALFFSWGVTNNNRSVISNSEIKSYIIRGADRPGDIAYPNVEYGYGRLNIAGAFDQMRIS</sequence>
<evidence type="ECO:0000313" key="7">
    <source>
        <dbReference type="EMBL" id="MEQ2379404.1"/>
    </source>
</evidence>
<dbReference type="InterPro" id="IPR000209">
    <property type="entry name" value="Peptidase_S8/S53_dom"/>
</dbReference>
<feature type="active site" description="Charge relay system" evidence="5">
    <location>
        <position position="497"/>
    </location>
</feature>
<dbReference type="Pfam" id="PF00082">
    <property type="entry name" value="Peptidase_S8"/>
    <property type="match status" value="2"/>
</dbReference>
<evidence type="ECO:0000256" key="1">
    <source>
        <dbReference type="ARBA" id="ARBA00011073"/>
    </source>
</evidence>
<feature type="active site" description="Charge relay system" evidence="5">
    <location>
        <position position="105"/>
    </location>
</feature>
<dbReference type="InterPro" id="IPR015500">
    <property type="entry name" value="Peptidase_S8_subtilisin-rel"/>
</dbReference>
<dbReference type="CDD" id="cd07478">
    <property type="entry name" value="Peptidases_S8_CspA-like"/>
    <property type="match status" value="1"/>
</dbReference>
<dbReference type="Proteomes" id="UP001442364">
    <property type="component" value="Unassembled WGS sequence"/>
</dbReference>
<reference evidence="7 8" key="1">
    <citation type="submission" date="2024-03" db="EMBL/GenBank/DDBJ databases">
        <title>Human intestinal bacterial collection.</title>
        <authorList>
            <person name="Pauvert C."/>
            <person name="Hitch T.C.A."/>
            <person name="Clavel T."/>
        </authorList>
    </citation>
    <scope>NUCLEOTIDE SEQUENCE [LARGE SCALE GENOMIC DNA]</scope>
    <source>
        <strain evidence="7 8">CLA-AA-H255</strain>
    </source>
</reference>
<comment type="similarity">
    <text evidence="1 5">Belongs to the peptidase S8 family.</text>
</comment>
<dbReference type="RefSeq" id="WP_055174021.1">
    <property type="nucleotide sequence ID" value="NZ_DAWCMB010000345.1"/>
</dbReference>
<dbReference type="EC" id="3.4.-.-" evidence="7"/>
<dbReference type="Gene3D" id="2.60.120.1290">
    <property type="match status" value="1"/>
</dbReference>